<proteinExistence type="predicted"/>
<accession>A0A934QJ21</accession>
<gene>
    <name evidence="2" type="ORF">CKO21_10785</name>
</gene>
<reference evidence="2" key="1">
    <citation type="submission" date="2017-08" db="EMBL/GenBank/DDBJ databases">
        <authorList>
            <person name="Imhoff J.F."/>
            <person name="Rahn T."/>
            <person name="Kuenzel S."/>
            <person name="Neulinger S.C."/>
        </authorList>
    </citation>
    <scope>NUCLEOTIDE SEQUENCE</scope>
    <source>
        <strain evidence="2">DSM 9154</strain>
    </source>
</reference>
<dbReference type="GO" id="GO:0003824">
    <property type="term" value="F:catalytic activity"/>
    <property type="evidence" value="ECO:0007669"/>
    <property type="project" value="InterPro"/>
</dbReference>
<dbReference type="AlphaFoldDB" id="A0A934QJ21"/>
<evidence type="ECO:0008006" key="4">
    <source>
        <dbReference type="Google" id="ProtNLM"/>
    </source>
</evidence>
<dbReference type="Pfam" id="PF04344">
    <property type="entry name" value="CheZ"/>
    <property type="match status" value="1"/>
</dbReference>
<keyword evidence="3" id="KW-1185">Reference proteome</keyword>
<dbReference type="GO" id="GO:0050920">
    <property type="term" value="P:regulation of chemotaxis"/>
    <property type="evidence" value="ECO:0007669"/>
    <property type="project" value="InterPro"/>
</dbReference>
<feature type="region of interest" description="Disordered" evidence="1">
    <location>
        <begin position="183"/>
        <end position="224"/>
    </location>
</feature>
<comment type="caution">
    <text evidence="2">The sequence shown here is derived from an EMBL/GenBank/DDBJ whole genome shotgun (WGS) entry which is preliminary data.</text>
</comment>
<evidence type="ECO:0000313" key="3">
    <source>
        <dbReference type="Proteomes" id="UP000778970"/>
    </source>
</evidence>
<dbReference type="EMBL" id="NRRE01000026">
    <property type="protein sequence ID" value="MBK1697728.1"/>
    <property type="molecule type" value="Genomic_DNA"/>
</dbReference>
<dbReference type="InterPro" id="IPR007439">
    <property type="entry name" value="Chemotax_Pase_CheZ"/>
</dbReference>
<protein>
    <recommendedName>
        <fullName evidence="4">Chemotaxis protein CheZ</fullName>
    </recommendedName>
</protein>
<sequence>MTAQKGRKTGRGQDDDAARVQLETQLAALAALGPRAEPEEITDAVESVMATVEGDLSAVNLKLYAEIEALSRFIASAKAEIASVRPDEINTEHLPTATDELEAIVGATESATNTILEAMETIEGIGDELGGETGQKLSDSVTKVYEACNFQDITGQRITKVVTALKQVEEKVDTLLAAFGEDAAEARSERSAASEKKKVSADDEASLMNGPTSPGEASVSQDDIDALLASFD</sequence>
<dbReference type="SUPFAM" id="SSF75708">
    <property type="entry name" value="Chemotaxis phosphatase CheZ"/>
    <property type="match status" value="1"/>
</dbReference>
<dbReference type="Proteomes" id="UP000778970">
    <property type="component" value="Unassembled WGS sequence"/>
</dbReference>
<evidence type="ECO:0000313" key="2">
    <source>
        <dbReference type="EMBL" id="MBK1697728.1"/>
    </source>
</evidence>
<name>A0A934QJ21_9PROT</name>
<reference evidence="2" key="2">
    <citation type="journal article" date="2020" name="Microorganisms">
        <title>Osmotic Adaptation and Compatible Solute Biosynthesis of Phototrophic Bacteria as Revealed from Genome Analyses.</title>
        <authorList>
            <person name="Imhoff J.F."/>
            <person name="Rahn T."/>
            <person name="Kunzel S."/>
            <person name="Keller A."/>
            <person name="Neulinger S.C."/>
        </authorList>
    </citation>
    <scope>NUCLEOTIDE SEQUENCE</scope>
    <source>
        <strain evidence="2">DSM 9154</strain>
    </source>
</reference>
<evidence type="ECO:0000256" key="1">
    <source>
        <dbReference type="SAM" id="MobiDB-lite"/>
    </source>
</evidence>
<organism evidence="2 3">
    <name type="scientific">Rhodovibrio salinarum</name>
    <dbReference type="NCBI Taxonomy" id="1087"/>
    <lineage>
        <taxon>Bacteria</taxon>
        <taxon>Pseudomonadati</taxon>
        <taxon>Pseudomonadota</taxon>
        <taxon>Alphaproteobacteria</taxon>
        <taxon>Rhodospirillales</taxon>
        <taxon>Rhodovibrionaceae</taxon>
        <taxon>Rhodovibrio</taxon>
    </lineage>
</organism>
<dbReference type="GO" id="GO:0009288">
    <property type="term" value="C:bacterial-type flagellum"/>
    <property type="evidence" value="ECO:0007669"/>
    <property type="project" value="InterPro"/>
</dbReference>
<dbReference type="Gene3D" id="1.10.287.500">
    <property type="entry name" value="Helix hairpin bin"/>
    <property type="match status" value="2"/>
</dbReference>
<feature type="compositionally biased region" description="Basic and acidic residues" evidence="1">
    <location>
        <begin position="184"/>
        <end position="201"/>
    </location>
</feature>
<dbReference type="RefSeq" id="WP_051432135.1">
    <property type="nucleotide sequence ID" value="NZ_NRRE01000026.1"/>
</dbReference>